<dbReference type="Gene3D" id="3.30.40.10">
    <property type="entry name" value="Zinc/RING finger domain, C3HC4 (zinc finger)"/>
    <property type="match status" value="1"/>
</dbReference>
<evidence type="ECO:0000259" key="1">
    <source>
        <dbReference type="PROSITE" id="PS50089"/>
    </source>
</evidence>
<protein>
    <recommendedName>
        <fullName evidence="1">RING-type domain-containing protein</fullName>
    </recommendedName>
</protein>
<dbReference type="CDD" id="cd16448">
    <property type="entry name" value="RING-H2"/>
    <property type="match status" value="1"/>
</dbReference>
<dbReference type="InterPro" id="IPR001841">
    <property type="entry name" value="Znf_RING"/>
</dbReference>
<dbReference type="AlphaFoldDB" id="A0A6C0K232"/>
<reference evidence="2" key="1">
    <citation type="journal article" date="2020" name="Nature">
        <title>Giant virus diversity and host interactions through global metagenomics.</title>
        <authorList>
            <person name="Schulz F."/>
            <person name="Roux S."/>
            <person name="Paez-Espino D."/>
            <person name="Jungbluth S."/>
            <person name="Walsh D.A."/>
            <person name="Denef V.J."/>
            <person name="McMahon K.D."/>
            <person name="Konstantinidis K.T."/>
            <person name="Eloe-Fadrosh E.A."/>
            <person name="Kyrpides N.C."/>
            <person name="Woyke T."/>
        </authorList>
    </citation>
    <scope>NUCLEOTIDE SEQUENCE</scope>
    <source>
        <strain evidence="2">GVMAG-S-1101169-75</strain>
    </source>
</reference>
<evidence type="ECO:0000313" key="2">
    <source>
        <dbReference type="EMBL" id="QHU11789.1"/>
    </source>
</evidence>
<name>A0A6C0K232_9ZZZZ</name>
<dbReference type="EMBL" id="MN740790">
    <property type="protein sequence ID" value="QHU11789.1"/>
    <property type="molecule type" value="Genomic_DNA"/>
</dbReference>
<proteinExistence type="predicted"/>
<sequence>MNCIICLEKLETERLTPCCNKILFHEKCGQEWNETCFLNLRCPWCRNKSKYEQHYKNNYSNAIQRSFDMLKKAIHEIHYKQTTYNYYSALDELNDEDLHDPDGYFYLYHFIDEKEERNYFDVVFKNKTVFHFWFKKGVSGTHCLSFSLDHYRFLLENPGFSSRYHIKACGIISEGYAD</sequence>
<feature type="domain" description="RING-type" evidence="1">
    <location>
        <begin position="3"/>
        <end position="46"/>
    </location>
</feature>
<dbReference type="InterPro" id="IPR013083">
    <property type="entry name" value="Znf_RING/FYVE/PHD"/>
</dbReference>
<accession>A0A6C0K232</accession>
<dbReference type="SUPFAM" id="SSF57850">
    <property type="entry name" value="RING/U-box"/>
    <property type="match status" value="1"/>
</dbReference>
<organism evidence="2">
    <name type="scientific">viral metagenome</name>
    <dbReference type="NCBI Taxonomy" id="1070528"/>
    <lineage>
        <taxon>unclassified sequences</taxon>
        <taxon>metagenomes</taxon>
        <taxon>organismal metagenomes</taxon>
    </lineage>
</organism>
<dbReference type="PROSITE" id="PS50089">
    <property type="entry name" value="ZF_RING_2"/>
    <property type="match status" value="1"/>
</dbReference>